<protein>
    <submittedName>
        <fullName evidence="1">Uncharacterized protein</fullName>
    </submittedName>
</protein>
<keyword evidence="2" id="KW-1185">Reference proteome</keyword>
<reference evidence="1 2" key="1">
    <citation type="submission" date="2024-02" db="EMBL/GenBank/DDBJ databases">
        <authorList>
            <person name="Daric V."/>
            <person name="Darras S."/>
        </authorList>
    </citation>
    <scope>NUCLEOTIDE SEQUENCE [LARGE SCALE GENOMIC DNA]</scope>
</reference>
<gene>
    <name evidence="1" type="ORF">CVLEPA_LOCUS12008</name>
</gene>
<sequence length="122" mass="14269">MVIKTLKLSLVISLSFNVTILYRFLMFPNVLQERPETNWSNIFPIHKVRNGNDQQGSLSVENSETSDKDQFTLVKARSLIKGAYLEAFEVNEFVRKYFRKDLDLINKAALEEDYLTNYLPFK</sequence>
<organism evidence="1 2">
    <name type="scientific">Clavelina lepadiformis</name>
    <name type="common">Light-bulb sea squirt</name>
    <name type="synonym">Ascidia lepadiformis</name>
    <dbReference type="NCBI Taxonomy" id="159417"/>
    <lineage>
        <taxon>Eukaryota</taxon>
        <taxon>Metazoa</taxon>
        <taxon>Chordata</taxon>
        <taxon>Tunicata</taxon>
        <taxon>Ascidiacea</taxon>
        <taxon>Aplousobranchia</taxon>
        <taxon>Clavelinidae</taxon>
        <taxon>Clavelina</taxon>
    </lineage>
</organism>
<evidence type="ECO:0000313" key="1">
    <source>
        <dbReference type="EMBL" id="CAK8681767.1"/>
    </source>
</evidence>
<dbReference type="EMBL" id="CAWYQH010000090">
    <property type="protein sequence ID" value="CAK8681767.1"/>
    <property type="molecule type" value="Genomic_DNA"/>
</dbReference>
<dbReference type="Proteomes" id="UP001642483">
    <property type="component" value="Unassembled WGS sequence"/>
</dbReference>
<evidence type="ECO:0000313" key="2">
    <source>
        <dbReference type="Proteomes" id="UP001642483"/>
    </source>
</evidence>
<comment type="caution">
    <text evidence="1">The sequence shown here is derived from an EMBL/GenBank/DDBJ whole genome shotgun (WGS) entry which is preliminary data.</text>
</comment>
<accession>A0ABP0FQ33</accession>
<name>A0ABP0FQ33_CLALP</name>
<proteinExistence type="predicted"/>